<accession>A0A1Z3M1W9</accession>
<evidence type="ECO:0000313" key="1">
    <source>
        <dbReference type="EMBL" id="ASD28355.1"/>
    </source>
</evidence>
<dbReference type="Proteomes" id="UP000197024">
    <property type="component" value="Chromosome"/>
</dbReference>
<evidence type="ECO:0000313" key="2">
    <source>
        <dbReference type="Proteomes" id="UP000197024"/>
    </source>
</evidence>
<reference evidence="1 2" key="1">
    <citation type="submission" date="2017-06" db="EMBL/GenBank/DDBJ databases">
        <title>Biodegradation of gentamicin by bacterial consortia AMQD4 in synthetic medium and raw gentamicin sewage.</title>
        <authorList>
            <person name="Chang H."/>
            <person name="Feng Y."/>
            <person name="Li Z."/>
            <person name="Xue J."/>
            <person name="Cheng D."/>
        </authorList>
    </citation>
    <scope>NUCLEOTIDE SEQUENCE [LARGE SCALE GENOMIC DNA]</scope>
    <source>
        <strain evidence="1 2">BZC3</strain>
    </source>
</reference>
<dbReference type="CDD" id="cd00093">
    <property type="entry name" value="HTH_XRE"/>
    <property type="match status" value="1"/>
</dbReference>
<dbReference type="AlphaFoldDB" id="A0A1Z3M1W9"/>
<reference evidence="1 2" key="2">
    <citation type="submission" date="2017-06" db="EMBL/GenBank/DDBJ databases">
        <authorList>
            <person name="Kim H.J."/>
            <person name="Triplett B.A."/>
        </authorList>
    </citation>
    <scope>NUCLEOTIDE SEQUENCE [LARGE SCALE GENOMIC DNA]</scope>
    <source>
        <strain evidence="1 2">BZC3</strain>
    </source>
</reference>
<sequence>MKAGEVAERMNMAQRSYEHFEAGAGRVNLERIHRFAEATDSDPYAIVASLSLGSPEFALRCADNKLMTVVMVALQDFNQDHGEVAAALDVRTLINAFNRVFRDLGELAVQRDRDARAWLASGVDRLVKPDQPDEN</sequence>
<protein>
    <submittedName>
        <fullName evidence="1">Cro/Cl family transcriptional regulator</fullName>
    </submittedName>
</protein>
<organism evidence="1 2">
    <name type="scientific">Brevundimonas diminuta</name>
    <name type="common">Pseudomonas diminuta</name>
    <dbReference type="NCBI Taxonomy" id="293"/>
    <lineage>
        <taxon>Bacteria</taxon>
        <taxon>Pseudomonadati</taxon>
        <taxon>Pseudomonadota</taxon>
        <taxon>Alphaproteobacteria</taxon>
        <taxon>Caulobacterales</taxon>
        <taxon>Caulobacteraceae</taxon>
        <taxon>Brevundimonas</taxon>
    </lineage>
</organism>
<name>A0A1Z3M1W9_BREDI</name>
<proteinExistence type="predicted"/>
<gene>
    <name evidence="1" type="ORF">CD943_00285</name>
</gene>
<dbReference type="EMBL" id="CP021995">
    <property type="protein sequence ID" value="ASD28355.1"/>
    <property type="molecule type" value="Genomic_DNA"/>
</dbReference>
<dbReference type="InterPro" id="IPR001387">
    <property type="entry name" value="Cro/C1-type_HTH"/>
</dbReference>